<dbReference type="HOGENOM" id="CLU_049199_0_0_1"/>
<keyword evidence="2" id="KW-1185">Reference proteome</keyword>
<dbReference type="PANTHER" id="PTHR31630:SF6">
    <property type="entry name" value="PHYTANOYL-COA DIOXYGENASE-RELATED"/>
    <property type="match status" value="1"/>
</dbReference>
<protein>
    <recommendedName>
        <fullName evidence="3">Phytanoyl-CoA dioxygenase</fullName>
    </recommendedName>
</protein>
<reference evidence="1 2" key="1">
    <citation type="submission" date="2015-01" db="EMBL/GenBank/DDBJ databases">
        <title>The Genome Sequence of Exophiala xenobiotica CBS118157.</title>
        <authorList>
            <consortium name="The Broad Institute Genomics Platform"/>
            <person name="Cuomo C."/>
            <person name="de Hoog S."/>
            <person name="Gorbushina A."/>
            <person name="Stielow B."/>
            <person name="Teixiera M."/>
            <person name="Abouelleil A."/>
            <person name="Chapman S.B."/>
            <person name="Priest M."/>
            <person name="Young S.K."/>
            <person name="Wortman J."/>
            <person name="Nusbaum C."/>
            <person name="Birren B."/>
        </authorList>
    </citation>
    <scope>NUCLEOTIDE SEQUENCE [LARGE SCALE GENOMIC DNA]</scope>
    <source>
        <strain evidence="1 2">CBS 118157</strain>
    </source>
</reference>
<dbReference type="Proteomes" id="UP000054342">
    <property type="component" value="Unassembled WGS sequence"/>
</dbReference>
<dbReference type="SUPFAM" id="SSF51197">
    <property type="entry name" value="Clavaminate synthase-like"/>
    <property type="match status" value="1"/>
</dbReference>
<dbReference type="InterPro" id="IPR008775">
    <property type="entry name" value="Phytyl_CoA_dOase-like"/>
</dbReference>
<evidence type="ECO:0000313" key="1">
    <source>
        <dbReference type="EMBL" id="KIW60691.1"/>
    </source>
</evidence>
<dbReference type="PANTHER" id="PTHR31630">
    <property type="entry name" value="PHYTANOYL-COA DIOXYGENASE-RELATED-RELATED"/>
    <property type="match status" value="1"/>
</dbReference>
<dbReference type="RefSeq" id="XP_013321275.1">
    <property type="nucleotide sequence ID" value="XM_013465821.1"/>
</dbReference>
<accession>A0A0D2C6Z7</accession>
<dbReference type="Gene3D" id="2.60.120.620">
    <property type="entry name" value="q2cbj1_9rhob like domain"/>
    <property type="match status" value="1"/>
</dbReference>
<gene>
    <name evidence="1" type="ORF">PV05_00890</name>
</gene>
<evidence type="ECO:0008006" key="3">
    <source>
        <dbReference type="Google" id="ProtNLM"/>
    </source>
</evidence>
<name>A0A0D2C6Z7_9EURO</name>
<dbReference type="EMBL" id="KN847317">
    <property type="protein sequence ID" value="KIW60691.1"/>
    <property type="molecule type" value="Genomic_DNA"/>
</dbReference>
<organism evidence="1 2">
    <name type="scientific">Exophiala xenobiotica</name>
    <dbReference type="NCBI Taxonomy" id="348802"/>
    <lineage>
        <taxon>Eukaryota</taxon>
        <taxon>Fungi</taxon>
        <taxon>Dikarya</taxon>
        <taxon>Ascomycota</taxon>
        <taxon>Pezizomycotina</taxon>
        <taxon>Eurotiomycetes</taxon>
        <taxon>Chaetothyriomycetidae</taxon>
        <taxon>Chaetothyriales</taxon>
        <taxon>Herpotrichiellaceae</taxon>
        <taxon>Exophiala</taxon>
    </lineage>
</organism>
<dbReference type="AlphaFoldDB" id="A0A0D2C6Z7"/>
<proteinExistence type="predicted"/>
<dbReference type="GeneID" id="25322798"/>
<evidence type="ECO:0000313" key="2">
    <source>
        <dbReference type="Proteomes" id="UP000054342"/>
    </source>
</evidence>
<sequence length="336" mass="38484">MPHREEAPLSPVVDTTVHHGDWRDDLFKHGFVVVKNVISPERAAYYVERMFEWLGTFPYGFDRNNRSTWFPEHLPRHMKGGMYHDYAAPHEDFVWEARSEPEVINAFAKLWGTDELLVSFDGINFTLPTLTPAQSQPWPHIDQSPRRKGLVCAQGIINLAPNGSEDGGLVVLRGSHNLTEEFFKKHPQTSGQRAWGTEDYWSFSTEEVDWFKEAGCEVVKVCADPGDLIIWDSRTIHYNKLPESQQVRSIVYACYAPAQFATENDLNLKRQLFHERRGTTHWPNMNIFPGGIPDNLRLGKPDIYSRDRPLNDVQETDKVLHLAGVKPYGAEESIVV</sequence>
<dbReference type="OrthoDB" id="1747771at2759"/>
<dbReference type="Pfam" id="PF05721">
    <property type="entry name" value="PhyH"/>
    <property type="match status" value="1"/>
</dbReference>